<protein>
    <submittedName>
        <fullName evidence="1">Uncharacterized protein</fullName>
    </submittedName>
</protein>
<accession>A0ABN0NP04</accession>
<evidence type="ECO:0000313" key="1">
    <source>
        <dbReference type="EMBL" id="ERJ71720.1"/>
    </source>
</evidence>
<comment type="caution">
    <text evidence="1">The sequence shown here is derived from an EMBL/GenBank/DDBJ whole genome shotgun (WGS) entry which is preliminary data.</text>
</comment>
<reference evidence="1 2" key="1">
    <citation type="submission" date="2013-06" db="EMBL/GenBank/DDBJ databases">
        <authorList>
            <person name="Weinstock G."/>
            <person name="Sodergren E."/>
            <person name="Lobos E.A."/>
            <person name="Fulton L."/>
            <person name="Fulton R."/>
            <person name="Courtney L."/>
            <person name="Fronick C."/>
            <person name="O'Laughlin M."/>
            <person name="Godfrey J."/>
            <person name="Wilson R.M."/>
            <person name="Miner T."/>
            <person name="Farmer C."/>
            <person name="Delehaunty K."/>
            <person name="Cordes M."/>
            <person name="Minx P."/>
            <person name="Tomlinson C."/>
            <person name="Chen J."/>
            <person name="Wollam A."/>
            <person name="Pepin K.H."/>
            <person name="Bhonagiri V."/>
            <person name="Zhang X."/>
            <person name="Warren W."/>
            <person name="Mitreva M."/>
            <person name="Mardis E.R."/>
            <person name="Wilson R.K."/>
        </authorList>
    </citation>
    <scope>NUCLEOTIDE SEQUENCE [LARGE SCALE GENOMIC DNA]</scope>
    <source>
        <strain evidence="1 2">ATCC 29426</strain>
    </source>
</reference>
<proteinExistence type="predicted"/>
<keyword evidence="2" id="KW-1185">Reference proteome</keyword>
<organism evidence="1 2">
    <name type="scientific">Prevotella disiens JCM 6334 = ATCC 29426</name>
    <dbReference type="NCBI Taxonomy" id="1235811"/>
    <lineage>
        <taxon>Bacteria</taxon>
        <taxon>Pseudomonadati</taxon>
        <taxon>Bacteroidota</taxon>
        <taxon>Bacteroidia</taxon>
        <taxon>Bacteroidales</taxon>
        <taxon>Prevotellaceae</taxon>
        <taxon>Prevotella</taxon>
    </lineage>
</organism>
<gene>
    <name evidence="1" type="ORF">HMPREF0653_02544</name>
</gene>
<evidence type="ECO:0000313" key="2">
    <source>
        <dbReference type="Proteomes" id="UP000016660"/>
    </source>
</evidence>
<sequence>MIFSCRGVVYHVPNRKEYIRICFCGTEYELLNFRKNLTPTLACCVRNVVRVVELAKKPRSYAGLLMICQMVCQWFFNKLPTI</sequence>
<name>A0ABN0NP04_9BACT</name>
<dbReference type="EMBL" id="AWUY01000282">
    <property type="protein sequence ID" value="ERJ71720.1"/>
    <property type="molecule type" value="Genomic_DNA"/>
</dbReference>
<dbReference type="Proteomes" id="UP000016660">
    <property type="component" value="Unassembled WGS sequence"/>
</dbReference>